<dbReference type="GO" id="GO:0043120">
    <property type="term" value="F:tumor necrosis factor binding"/>
    <property type="evidence" value="ECO:0007669"/>
    <property type="project" value="TreeGrafter"/>
</dbReference>
<feature type="disulfide bond" evidence="5">
    <location>
        <begin position="35"/>
        <end position="50"/>
    </location>
</feature>
<keyword evidence="1 8" id="KW-0732">Signal</keyword>
<dbReference type="GO" id="GO:0042129">
    <property type="term" value="P:regulation of T cell proliferation"/>
    <property type="evidence" value="ECO:0007669"/>
    <property type="project" value="TreeGrafter"/>
</dbReference>
<dbReference type="OMA" id="CAPCEDS"/>
<feature type="disulfide bond" evidence="5">
    <location>
        <begin position="51"/>
        <end position="64"/>
    </location>
</feature>
<feature type="compositionally biased region" description="Polar residues" evidence="6">
    <location>
        <begin position="291"/>
        <end position="312"/>
    </location>
</feature>
<feature type="region of interest" description="Disordered" evidence="6">
    <location>
        <begin position="291"/>
        <end position="367"/>
    </location>
</feature>
<evidence type="ECO:0000256" key="7">
    <source>
        <dbReference type="SAM" id="Phobius"/>
    </source>
</evidence>
<dbReference type="GO" id="GO:0016020">
    <property type="term" value="C:membrane"/>
    <property type="evidence" value="ECO:0007669"/>
    <property type="project" value="InterPro"/>
</dbReference>
<dbReference type="PRINTS" id="PR01919">
    <property type="entry name" value="TNFACTORR1B"/>
</dbReference>
<feature type="transmembrane region" description="Helical" evidence="7">
    <location>
        <begin position="244"/>
        <end position="267"/>
    </location>
</feature>
<evidence type="ECO:0000256" key="3">
    <source>
        <dbReference type="ARBA" id="ARBA00023157"/>
    </source>
</evidence>
<keyword evidence="2" id="KW-0677">Repeat</keyword>
<organism evidence="10 11">
    <name type="scientific">Varanus komodoensis</name>
    <name type="common">Komodo dragon</name>
    <dbReference type="NCBI Taxonomy" id="61221"/>
    <lineage>
        <taxon>Eukaryota</taxon>
        <taxon>Metazoa</taxon>
        <taxon>Chordata</taxon>
        <taxon>Craniata</taxon>
        <taxon>Vertebrata</taxon>
        <taxon>Euteleostomi</taxon>
        <taxon>Lepidosauria</taxon>
        <taxon>Squamata</taxon>
        <taxon>Bifurcata</taxon>
        <taxon>Unidentata</taxon>
        <taxon>Episquamata</taxon>
        <taxon>Toxicofera</taxon>
        <taxon>Anguimorpha</taxon>
        <taxon>Paleoanguimorpha</taxon>
        <taxon>Varanoidea</taxon>
        <taxon>Varanidae</taxon>
        <taxon>Varanus</taxon>
    </lineage>
</organism>
<dbReference type="GO" id="GO:0097191">
    <property type="term" value="P:extrinsic apoptotic signaling pathway"/>
    <property type="evidence" value="ECO:0007669"/>
    <property type="project" value="TreeGrafter"/>
</dbReference>
<dbReference type="SUPFAM" id="SSF57586">
    <property type="entry name" value="TNF receptor-like"/>
    <property type="match status" value="2"/>
</dbReference>
<dbReference type="Pfam" id="PF00020">
    <property type="entry name" value="TNFR_c6"/>
    <property type="match status" value="4"/>
</dbReference>
<evidence type="ECO:0000256" key="5">
    <source>
        <dbReference type="PROSITE-ProRule" id="PRU00206"/>
    </source>
</evidence>
<name>A0A8D2LL17_VARKO</name>
<feature type="domain" description="TNFR-Cys" evidence="9">
    <location>
        <begin position="34"/>
        <end position="72"/>
    </location>
</feature>
<keyword evidence="7" id="KW-0472">Membrane</keyword>
<dbReference type="GO" id="GO:0008630">
    <property type="term" value="P:intrinsic apoptotic signaling pathway in response to DNA damage"/>
    <property type="evidence" value="ECO:0007669"/>
    <property type="project" value="TreeGrafter"/>
</dbReference>
<feature type="disulfide bond" evidence="5">
    <location>
        <begin position="54"/>
        <end position="72"/>
    </location>
</feature>
<dbReference type="InterPro" id="IPR001368">
    <property type="entry name" value="TNFR/NGFR_Cys_rich_reg"/>
</dbReference>
<dbReference type="RefSeq" id="XP_044308201.1">
    <property type="nucleotide sequence ID" value="XM_044452266.1"/>
</dbReference>
<evidence type="ECO:0000313" key="10">
    <source>
        <dbReference type="Ensembl" id="ENSVKKP00000024062.1"/>
    </source>
</evidence>
<evidence type="ECO:0000313" key="11">
    <source>
        <dbReference type="Proteomes" id="UP000694545"/>
    </source>
</evidence>
<dbReference type="PROSITE" id="PS50050">
    <property type="entry name" value="TNFR_NGFR_2"/>
    <property type="match status" value="2"/>
</dbReference>
<dbReference type="Proteomes" id="UP000694545">
    <property type="component" value="Unplaced"/>
</dbReference>
<dbReference type="InterPro" id="IPR020411">
    <property type="entry name" value="TNFR_1B"/>
</dbReference>
<evidence type="ECO:0000256" key="8">
    <source>
        <dbReference type="SAM" id="SignalP"/>
    </source>
</evidence>
<accession>A0A8D2LL17</accession>
<reference evidence="10" key="1">
    <citation type="submission" date="2025-08" db="UniProtKB">
        <authorList>
            <consortium name="Ensembl"/>
        </authorList>
    </citation>
    <scope>IDENTIFICATION</scope>
</reference>
<evidence type="ECO:0000256" key="4">
    <source>
        <dbReference type="ARBA" id="ARBA00023180"/>
    </source>
</evidence>
<evidence type="ECO:0000256" key="1">
    <source>
        <dbReference type="ARBA" id="ARBA00022729"/>
    </source>
</evidence>
<feature type="compositionally biased region" description="Basic and acidic residues" evidence="6">
    <location>
        <begin position="344"/>
        <end position="361"/>
    </location>
</feature>
<dbReference type="SMART" id="SM00208">
    <property type="entry name" value="TNFR"/>
    <property type="match status" value="4"/>
</dbReference>
<comment type="caution">
    <text evidence="5">Lacks conserved residue(s) required for the propagation of feature annotation.</text>
</comment>
<keyword evidence="11" id="KW-1185">Reference proteome</keyword>
<dbReference type="Gene3D" id="2.10.50.10">
    <property type="entry name" value="Tumor Necrosis Factor Receptor, subunit A, domain 2"/>
    <property type="match status" value="2"/>
</dbReference>
<dbReference type="GO" id="GO:0002724">
    <property type="term" value="P:regulation of T cell cytokine production"/>
    <property type="evidence" value="ECO:0007669"/>
    <property type="project" value="TreeGrafter"/>
</dbReference>
<gene>
    <name evidence="10" type="primary">TNFRSF1B</name>
</gene>
<evidence type="ECO:0000259" key="9">
    <source>
        <dbReference type="PROSITE" id="PS50050"/>
    </source>
</evidence>
<dbReference type="GO" id="GO:0051044">
    <property type="term" value="P:positive regulation of membrane protein ectodomain proteolysis"/>
    <property type="evidence" value="ECO:0007669"/>
    <property type="project" value="TreeGrafter"/>
</dbReference>
<proteinExistence type="predicted"/>
<dbReference type="Ensembl" id="ENSVKKT00000024650.1">
    <property type="protein sequence ID" value="ENSVKKP00000024062.1"/>
    <property type="gene ID" value="ENSVKKG00000015880.1"/>
</dbReference>
<keyword evidence="3 5" id="KW-1015">Disulfide bond</keyword>
<dbReference type="PANTHER" id="PTHR47386:SF1">
    <property type="entry name" value="TUMOR NECROSIS FACTOR RECEPTOR SUPERFAMILY MEMBER 1B"/>
    <property type="match status" value="1"/>
</dbReference>
<protein>
    <submittedName>
        <fullName evidence="10">TNF receptor superfamily member 1B</fullName>
    </submittedName>
</protein>
<dbReference type="AlphaFoldDB" id="A0A8D2LL17"/>
<dbReference type="GeneID" id="123034692"/>
<feature type="domain" description="TNFR-Cys" evidence="9">
    <location>
        <begin position="74"/>
        <end position="115"/>
    </location>
</feature>
<feature type="repeat" description="TNFR-Cys" evidence="5">
    <location>
        <begin position="74"/>
        <end position="115"/>
    </location>
</feature>
<feature type="signal peptide" evidence="8">
    <location>
        <begin position="1"/>
        <end position="22"/>
    </location>
</feature>
<feature type="compositionally biased region" description="Low complexity" evidence="6">
    <location>
        <begin position="313"/>
        <end position="332"/>
    </location>
</feature>
<keyword evidence="7" id="KW-1133">Transmembrane helix</keyword>
<dbReference type="InterPro" id="IPR051670">
    <property type="entry name" value="TNF_chemokine_rcpt-like"/>
</dbReference>
<feature type="disulfide bond" evidence="5">
    <location>
        <begin position="75"/>
        <end position="90"/>
    </location>
</feature>
<feature type="chain" id="PRO_5034394597" evidence="8">
    <location>
        <begin position="23"/>
        <end position="455"/>
    </location>
</feature>
<evidence type="ECO:0000256" key="2">
    <source>
        <dbReference type="ARBA" id="ARBA00022737"/>
    </source>
</evidence>
<dbReference type="GO" id="GO:0031643">
    <property type="term" value="P:positive regulation of myelination"/>
    <property type="evidence" value="ECO:0007669"/>
    <property type="project" value="TreeGrafter"/>
</dbReference>
<feature type="disulfide bond" evidence="5">
    <location>
        <begin position="97"/>
        <end position="115"/>
    </location>
</feature>
<dbReference type="GO" id="GO:0005031">
    <property type="term" value="F:tumor necrosis factor receptor activity"/>
    <property type="evidence" value="ECO:0007669"/>
    <property type="project" value="InterPro"/>
</dbReference>
<reference evidence="10" key="2">
    <citation type="submission" date="2025-09" db="UniProtKB">
        <authorList>
            <consortium name="Ensembl"/>
        </authorList>
    </citation>
    <scope>IDENTIFICATION</scope>
</reference>
<feature type="repeat" description="TNFR-Cys" evidence="5">
    <location>
        <begin position="34"/>
        <end position="72"/>
    </location>
</feature>
<keyword evidence="4" id="KW-0325">Glycoprotein</keyword>
<dbReference type="GO" id="GO:0048714">
    <property type="term" value="P:positive regulation of oligodendrocyte differentiation"/>
    <property type="evidence" value="ECO:0007669"/>
    <property type="project" value="TreeGrafter"/>
</dbReference>
<dbReference type="PANTHER" id="PTHR47386">
    <property type="entry name" value="TUMOR NECROSIS FACTOR RECEPTOR SUPERFAMILY MEMBER 1B"/>
    <property type="match status" value="1"/>
</dbReference>
<evidence type="ECO:0000256" key="6">
    <source>
        <dbReference type="SAM" id="MobiDB-lite"/>
    </source>
</evidence>
<sequence length="455" mass="48769">MWNGRGAARPLLWALQLALAQAYLLPYTPQNREECKNPHKEHFVEAINKCCSLCPPGSRVLKSCSEDADTKCIPCEEGMFTKTWSRAERCFSCRPQCNGGLVQVRACNRTQDLFCWCPAHQFCGLKHSDECIYCQAYTRCDKGHGVVQPGSPTSDVQCAPCPEGTFSDVESDSATCRPHRLCKSRRFPGSSTSDAVCADPNGSPGIFVTPPRSTTVAKPTWDKATKAPTLDIKQATSTDLSSTVGWVAGMMFVIVILLGGVFLVFAFRKRVHKCAPPCGKEKQACSANAKMSGSWPQASGPLSQEEQTLLQTSASSSSLDSPPGSDKSSGCSVASALPSEEESSQERPLPDSPGHHGRTELKPSGNRGTHVNVSCIVSVCNADHSLPFQSLSAPAADSGGCSSAADLPLSKEESVLKREPGRQIAVEVEDSMGIFDYNEGKALPLSIQDVGMKTT</sequence>
<keyword evidence="7" id="KW-0812">Transmembrane</keyword>
<dbReference type="GO" id="GO:0150079">
    <property type="term" value="P:negative regulation of neuroinflammatory response"/>
    <property type="evidence" value="ECO:0007669"/>
    <property type="project" value="TreeGrafter"/>
</dbReference>
<dbReference type="PROSITE" id="PS00652">
    <property type="entry name" value="TNFR_NGFR_1"/>
    <property type="match status" value="2"/>
</dbReference>
<dbReference type="CTD" id="7133"/>